<dbReference type="EMBL" id="METP01000031">
    <property type="protein sequence ID" value="OGC05952.1"/>
    <property type="molecule type" value="Genomic_DNA"/>
</dbReference>
<name>A0A1F4RCP4_UNCSA</name>
<evidence type="ECO:0000256" key="2">
    <source>
        <dbReference type="PROSITE-ProRule" id="PRU00169"/>
    </source>
</evidence>
<organism evidence="4 5">
    <name type="scientific">candidate division WOR-1 bacterium RIFCSPLOWO2_02_FULL_46_20</name>
    <dbReference type="NCBI Taxonomy" id="1802567"/>
    <lineage>
        <taxon>Bacteria</taxon>
        <taxon>Bacillati</taxon>
        <taxon>Saganbacteria</taxon>
    </lineage>
</organism>
<keyword evidence="1 2" id="KW-0597">Phosphoprotein</keyword>
<comment type="caution">
    <text evidence="4">The sequence shown here is derived from an EMBL/GenBank/DDBJ whole genome shotgun (WGS) entry which is preliminary data.</text>
</comment>
<dbReference type="InterPro" id="IPR011006">
    <property type="entry name" value="CheY-like_superfamily"/>
</dbReference>
<dbReference type="SUPFAM" id="SSF52172">
    <property type="entry name" value="CheY-like"/>
    <property type="match status" value="1"/>
</dbReference>
<protein>
    <recommendedName>
        <fullName evidence="3">Response regulatory domain-containing protein</fullName>
    </recommendedName>
</protein>
<feature type="domain" description="Response regulatory" evidence="3">
    <location>
        <begin position="7"/>
        <end position="132"/>
    </location>
</feature>
<dbReference type="Pfam" id="PF00072">
    <property type="entry name" value="Response_reg"/>
    <property type="match status" value="1"/>
</dbReference>
<dbReference type="InterPro" id="IPR001789">
    <property type="entry name" value="Sig_transdc_resp-reg_receiver"/>
</dbReference>
<dbReference type="InterPro" id="IPR050595">
    <property type="entry name" value="Bact_response_regulator"/>
</dbReference>
<dbReference type="AlphaFoldDB" id="A0A1F4RCP4"/>
<dbReference type="PANTHER" id="PTHR44591:SF3">
    <property type="entry name" value="RESPONSE REGULATORY DOMAIN-CONTAINING PROTEIN"/>
    <property type="match status" value="1"/>
</dbReference>
<evidence type="ECO:0000313" key="5">
    <source>
        <dbReference type="Proteomes" id="UP000176938"/>
    </source>
</evidence>
<evidence type="ECO:0000259" key="3">
    <source>
        <dbReference type="PROSITE" id="PS50110"/>
    </source>
</evidence>
<reference evidence="4 5" key="1">
    <citation type="journal article" date="2016" name="Nat. Commun.">
        <title>Thousands of microbial genomes shed light on interconnected biogeochemical processes in an aquifer system.</title>
        <authorList>
            <person name="Anantharaman K."/>
            <person name="Brown C.T."/>
            <person name="Hug L.A."/>
            <person name="Sharon I."/>
            <person name="Castelle C.J."/>
            <person name="Probst A.J."/>
            <person name="Thomas B.C."/>
            <person name="Singh A."/>
            <person name="Wilkins M.J."/>
            <person name="Karaoz U."/>
            <person name="Brodie E.L."/>
            <person name="Williams K.H."/>
            <person name="Hubbard S.S."/>
            <person name="Banfield J.F."/>
        </authorList>
    </citation>
    <scope>NUCLEOTIDE SEQUENCE [LARGE SCALE GENOMIC DNA]</scope>
</reference>
<sequence>MTMAKPMIMVVDDEIDVANSITNTIKDTGRYDVITSYSAREALANLAKNKVFFGLGGNRIHLILLDIKMPDMDGLTFLDKVRKDFGEDIGVCMLTAWEDSEKWDRATSGFVVNYIKKPFVSEELITTIDNFFEGKEGKMILETFEKHIQKREEFKKGTTEEN</sequence>
<feature type="modified residue" description="4-aspartylphosphate" evidence="2">
    <location>
        <position position="66"/>
    </location>
</feature>
<dbReference type="PROSITE" id="PS50110">
    <property type="entry name" value="RESPONSE_REGULATORY"/>
    <property type="match status" value="1"/>
</dbReference>
<gene>
    <name evidence="4" type="ORF">A3H38_01750</name>
</gene>
<dbReference type="PANTHER" id="PTHR44591">
    <property type="entry name" value="STRESS RESPONSE REGULATOR PROTEIN 1"/>
    <property type="match status" value="1"/>
</dbReference>
<evidence type="ECO:0000313" key="4">
    <source>
        <dbReference type="EMBL" id="OGC05952.1"/>
    </source>
</evidence>
<dbReference type="GO" id="GO:0000160">
    <property type="term" value="P:phosphorelay signal transduction system"/>
    <property type="evidence" value="ECO:0007669"/>
    <property type="project" value="InterPro"/>
</dbReference>
<evidence type="ECO:0000256" key="1">
    <source>
        <dbReference type="ARBA" id="ARBA00022553"/>
    </source>
</evidence>
<dbReference type="Gene3D" id="3.40.50.2300">
    <property type="match status" value="1"/>
</dbReference>
<proteinExistence type="predicted"/>
<accession>A0A1F4RCP4</accession>
<dbReference type="Proteomes" id="UP000176938">
    <property type="component" value="Unassembled WGS sequence"/>
</dbReference>
<dbReference type="SMART" id="SM00448">
    <property type="entry name" value="REC"/>
    <property type="match status" value="1"/>
</dbReference>